<feature type="compositionally biased region" description="Low complexity" evidence="1">
    <location>
        <begin position="356"/>
        <end position="389"/>
    </location>
</feature>
<feature type="region of interest" description="Disordered" evidence="1">
    <location>
        <begin position="208"/>
        <end position="233"/>
    </location>
</feature>
<accession>A0A6A6DMJ2</accession>
<dbReference type="EMBL" id="ML994669">
    <property type="protein sequence ID" value="KAF2179170.1"/>
    <property type="molecule type" value="Genomic_DNA"/>
</dbReference>
<organism evidence="2 3">
    <name type="scientific">Zopfia rhizophila CBS 207.26</name>
    <dbReference type="NCBI Taxonomy" id="1314779"/>
    <lineage>
        <taxon>Eukaryota</taxon>
        <taxon>Fungi</taxon>
        <taxon>Dikarya</taxon>
        <taxon>Ascomycota</taxon>
        <taxon>Pezizomycotina</taxon>
        <taxon>Dothideomycetes</taxon>
        <taxon>Dothideomycetes incertae sedis</taxon>
        <taxon>Zopfiaceae</taxon>
        <taxon>Zopfia</taxon>
    </lineage>
</organism>
<evidence type="ECO:0000256" key="1">
    <source>
        <dbReference type="SAM" id="MobiDB-lite"/>
    </source>
</evidence>
<feature type="compositionally biased region" description="Polar residues" evidence="1">
    <location>
        <begin position="282"/>
        <end position="299"/>
    </location>
</feature>
<feature type="region of interest" description="Disordered" evidence="1">
    <location>
        <begin position="356"/>
        <end position="433"/>
    </location>
</feature>
<feature type="region of interest" description="Disordered" evidence="1">
    <location>
        <begin position="1"/>
        <end position="24"/>
    </location>
</feature>
<dbReference type="PANTHER" id="PTHR38166:SF1">
    <property type="entry name" value="C2H2-TYPE DOMAIN-CONTAINING PROTEIN"/>
    <property type="match status" value="1"/>
</dbReference>
<proteinExistence type="predicted"/>
<evidence type="ECO:0000313" key="2">
    <source>
        <dbReference type="EMBL" id="KAF2179170.1"/>
    </source>
</evidence>
<reference evidence="2" key="1">
    <citation type="journal article" date="2020" name="Stud. Mycol.">
        <title>101 Dothideomycetes genomes: a test case for predicting lifestyles and emergence of pathogens.</title>
        <authorList>
            <person name="Haridas S."/>
            <person name="Albert R."/>
            <person name="Binder M."/>
            <person name="Bloem J."/>
            <person name="Labutti K."/>
            <person name="Salamov A."/>
            <person name="Andreopoulos B."/>
            <person name="Baker S."/>
            <person name="Barry K."/>
            <person name="Bills G."/>
            <person name="Bluhm B."/>
            <person name="Cannon C."/>
            <person name="Castanera R."/>
            <person name="Culley D."/>
            <person name="Daum C."/>
            <person name="Ezra D."/>
            <person name="Gonzalez J."/>
            <person name="Henrissat B."/>
            <person name="Kuo A."/>
            <person name="Liang C."/>
            <person name="Lipzen A."/>
            <person name="Lutzoni F."/>
            <person name="Magnuson J."/>
            <person name="Mondo S."/>
            <person name="Nolan M."/>
            <person name="Ohm R."/>
            <person name="Pangilinan J."/>
            <person name="Park H.-J."/>
            <person name="Ramirez L."/>
            <person name="Alfaro M."/>
            <person name="Sun H."/>
            <person name="Tritt A."/>
            <person name="Yoshinaga Y."/>
            <person name="Zwiers L.-H."/>
            <person name="Turgeon B."/>
            <person name="Goodwin S."/>
            <person name="Spatafora J."/>
            <person name="Crous P."/>
            <person name="Grigoriev I."/>
        </authorList>
    </citation>
    <scope>NUCLEOTIDE SEQUENCE</scope>
    <source>
        <strain evidence="2">CBS 207.26</strain>
    </source>
</reference>
<gene>
    <name evidence="2" type="ORF">K469DRAFT_754059</name>
</gene>
<dbReference type="PANTHER" id="PTHR38166">
    <property type="entry name" value="C2H2-TYPE DOMAIN-CONTAINING PROTEIN-RELATED"/>
    <property type="match status" value="1"/>
</dbReference>
<sequence length="674" mass="75606">MAAAGSAQGPPTYISSIPSLSSDPSLDLRPYETWIVDDLAVGKRVTEALQITKQIIGLCKSHIANTNDGGSYVRIIFTITSSIKAVFKNLQFLIDSGMSTIIHSLATLNRPIAAYLRSASSLERLFHAFSDCDEEKAKEISTRNPGKFKLMPLAWSFKEHNHARRLLGEMAHCKMIINGALTADSLNTTSAGYSSHNLMNIRPTTESPIPMSSSDFSTCSTHRSTKAVGRVQRRGEEQKFQDNGERYLRNEIKWLKENNDQKDAKIRELEAAVLERQQLDLRSNGSSSIDKSPKLSQEASPRFTGHDCTGILDREEARFGQRNMILPTSITMERLKYIITRGSPKANLALNDQLSSLKSGESSSSNSAQPSPTSNTSGTSGISSETTNTQNASNKRKRSGQQSMGNDNEESGDEDDNRRRKRKGKAASKGSEIERRRLKCPYYQKSPEEYTRAACSGQGFADMAKLKDHLKRVHTRPLKCMRCWDEMTSIQERDRHLQTDPICKNRSEPPDDRICAQRLQELNFNGGPFTGARNVEEKWKILFRILFPAEANVPSPFYQSCISALFKRVFGHRLDQELLEQFGPSLAPAIANIQTKLPTILCECEEEVARIVRERDQSASTPDNDFHEYNKWGARIDTVTEEVCPAEDIPDLDWEHITLPTGIEIDFDSFLQDL</sequence>
<protein>
    <recommendedName>
        <fullName evidence="4">C2H2-type domain-containing protein</fullName>
    </recommendedName>
</protein>
<name>A0A6A6DMJ2_9PEZI</name>
<evidence type="ECO:0008006" key="4">
    <source>
        <dbReference type="Google" id="ProtNLM"/>
    </source>
</evidence>
<feature type="compositionally biased region" description="Low complexity" evidence="1">
    <location>
        <begin position="14"/>
        <end position="24"/>
    </location>
</feature>
<feature type="compositionally biased region" description="Polar residues" evidence="1">
    <location>
        <begin position="208"/>
        <end position="222"/>
    </location>
</feature>
<dbReference type="Proteomes" id="UP000800200">
    <property type="component" value="Unassembled WGS sequence"/>
</dbReference>
<dbReference type="OrthoDB" id="3799363at2759"/>
<dbReference type="AlphaFoldDB" id="A0A6A6DMJ2"/>
<keyword evidence="3" id="KW-1185">Reference proteome</keyword>
<feature type="region of interest" description="Disordered" evidence="1">
    <location>
        <begin position="282"/>
        <end position="308"/>
    </location>
</feature>
<evidence type="ECO:0000313" key="3">
    <source>
        <dbReference type="Proteomes" id="UP000800200"/>
    </source>
</evidence>